<feature type="transmembrane region" description="Helical" evidence="2">
    <location>
        <begin position="621"/>
        <end position="640"/>
    </location>
</feature>
<feature type="compositionally biased region" description="Low complexity" evidence="1">
    <location>
        <begin position="319"/>
        <end position="339"/>
    </location>
</feature>
<keyword evidence="5" id="KW-1185">Reference proteome</keyword>
<accession>A0ABQ7SAD3</accession>
<evidence type="ECO:0000313" key="5">
    <source>
        <dbReference type="Proteomes" id="UP000825002"/>
    </source>
</evidence>
<keyword evidence="2" id="KW-0472">Membrane</keyword>
<evidence type="ECO:0000256" key="1">
    <source>
        <dbReference type="SAM" id="MobiDB-lite"/>
    </source>
</evidence>
<feature type="compositionally biased region" description="Basic residues" evidence="1">
    <location>
        <begin position="340"/>
        <end position="350"/>
    </location>
</feature>
<dbReference type="Proteomes" id="UP000825002">
    <property type="component" value="Unassembled WGS sequence"/>
</dbReference>
<comment type="caution">
    <text evidence="4">The sequence shown here is derived from an EMBL/GenBank/DDBJ whole genome shotgun (WGS) entry which is preliminary data.</text>
</comment>
<dbReference type="Gene3D" id="3.40.50.1010">
    <property type="entry name" value="5'-nuclease"/>
    <property type="match status" value="1"/>
</dbReference>
<dbReference type="Pfam" id="PF13638">
    <property type="entry name" value="PIN_4"/>
    <property type="match status" value="1"/>
</dbReference>
<protein>
    <submittedName>
        <fullName evidence="4">Solute carrier family 35 member F4</fullName>
    </submittedName>
</protein>
<feature type="compositionally biased region" description="Polar residues" evidence="1">
    <location>
        <begin position="174"/>
        <end position="218"/>
    </location>
</feature>
<feature type="transmembrane region" description="Helical" evidence="2">
    <location>
        <begin position="442"/>
        <end position="462"/>
    </location>
</feature>
<dbReference type="InterPro" id="IPR026505">
    <property type="entry name" value="Solute_c_fam_35_mem_F3/F4"/>
</dbReference>
<feature type="region of interest" description="Disordered" evidence="1">
    <location>
        <begin position="74"/>
        <end position="130"/>
    </location>
</feature>
<feature type="non-terminal residue" evidence="4">
    <location>
        <position position="1072"/>
    </location>
</feature>
<feature type="compositionally biased region" description="Polar residues" evidence="1">
    <location>
        <begin position="74"/>
        <end position="95"/>
    </location>
</feature>
<feature type="transmembrane region" description="Helical" evidence="2">
    <location>
        <begin position="21"/>
        <end position="39"/>
    </location>
</feature>
<feature type="region of interest" description="Disordered" evidence="1">
    <location>
        <begin position="174"/>
        <end position="269"/>
    </location>
</feature>
<sequence>MGGADGDLDDGTRCLQFSKKLALGLLLSLVIAVCWLLVIHSLKWVAMYGHAPHTHHYTHRPWPAPSSATLSWLPRTPTTTMTHDSAMGVSSTTEEGGTPPSSPLQDNERGEGGVTEVSMTRVQRDNYSDNKKNMVAKRLVAAVDSGNNDDNEDDDLVNTFVTAEHVHSFTTTQATLPTHRQRGLNEQSQQSLPRTTTMFGENNNNKVKKITTSTSNRPTEPDVVPSLRLSSIILGPTKPATTTTDQHNNQNNDANNNPRHNSNNNNNQEDHLDEILTRHNSKHDTEDITTATTAVTVTSALDNTISSDDLHNSARDTDNLSLSNNPNNDDSADNHSANAQHHKIHRRPRTHSSHIRYEAPFFTAWFCSVWNILFMPMFTLISTCCFRHEDTTTRKLVAESITQFMDHGLTSMQFIGRCAFFSLLWMATIYGLISSMAHIDATVVMSLFACSAIFVYILSWVVLHQQFVGVRIVAVIICTTGIALLAYMDNSHKTLGSVLVVTGSALSSAIYKVFYQRMFGFWSVAQMSLFFTLIGFLNAFLMWPIVLVLYFTGTEIIIWRDIPWLHLVAAGFLYLLADVVAYFGPICTYEVFLTFGLLLAVVMSAIVDVTYYKVTFAGMKLAGVLLLMIGFLVCLLPYNWNEFLCDMVNARIANWKKQRSLKKSRNKVQDLTTGHVSRLRTPSGRKANNYRQVNEAALCGLQSGESRAFQEWLQTSRLAKSSSQTQLPQSRLPVKHSLISETRAQLFLVIDTCSLCKYRAEFIEFVTETRKRFPVPSQCPLRLIMSLPVIEELDSARKSSQSHCPSQFVRFLEEEMRTNHVIIGEFDPSKASPIVAKNNNNNHSPQSDSDVDTNVTGNNITAHSRTSSRVAHIRVNDDRILDCCLRAQRYVKVRPHHRDTKVLLITEDNLFKVKATTYDVVSYRWAEFVAKYKNFGLEHFTATPRPIPRVVTLSNRIKKRRRRTIQRILSDSEDDNVENSQSSEIQIVKQIEPLIPEHDIVVRIVIGARNLHVLRIAAVDLENFTHQHTKQAIASANLEQKSKTNHLSSNDTERASKRTMAKWLKMADNGAN</sequence>
<feature type="transmembrane region" description="Helical" evidence="2">
    <location>
        <begin position="468"/>
        <end position="488"/>
    </location>
</feature>
<dbReference type="InterPro" id="IPR037185">
    <property type="entry name" value="EmrE-like"/>
</dbReference>
<feature type="compositionally biased region" description="Polar residues" evidence="1">
    <location>
        <begin position="1035"/>
        <end position="1050"/>
    </location>
</feature>
<dbReference type="PANTHER" id="PTHR19346">
    <property type="entry name" value="SUGAR PHOSPHATE TRANSPORTER DOMAIN-CONTAINING PROTEIN"/>
    <property type="match status" value="1"/>
</dbReference>
<feature type="transmembrane region" description="Helical" evidence="2">
    <location>
        <begin position="591"/>
        <end position="609"/>
    </location>
</feature>
<feature type="region of interest" description="Disordered" evidence="1">
    <location>
        <begin position="305"/>
        <end position="350"/>
    </location>
</feature>
<organism evidence="4 5">
    <name type="scientific">Fragariocoptes setiger</name>
    <dbReference type="NCBI Taxonomy" id="1670756"/>
    <lineage>
        <taxon>Eukaryota</taxon>
        <taxon>Metazoa</taxon>
        <taxon>Ecdysozoa</taxon>
        <taxon>Arthropoda</taxon>
        <taxon>Chelicerata</taxon>
        <taxon>Arachnida</taxon>
        <taxon>Acari</taxon>
        <taxon>Acariformes</taxon>
        <taxon>Trombidiformes</taxon>
        <taxon>Prostigmata</taxon>
        <taxon>Eupodina</taxon>
        <taxon>Eriophyoidea</taxon>
        <taxon>Phytoptidae</taxon>
        <taxon>Fragariocoptes</taxon>
    </lineage>
</organism>
<keyword evidence="2" id="KW-1133">Transmembrane helix</keyword>
<feature type="compositionally biased region" description="Basic and acidic residues" evidence="1">
    <location>
        <begin position="308"/>
        <end position="318"/>
    </location>
</feature>
<feature type="transmembrane region" description="Helical" evidence="2">
    <location>
        <begin position="527"/>
        <end position="552"/>
    </location>
</feature>
<proteinExistence type="predicted"/>
<reference evidence="4 5" key="1">
    <citation type="submission" date="2020-10" db="EMBL/GenBank/DDBJ databases">
        <authorList>
            <person name="Klimov P.B."/>
            <person name="Dyachkov S.M."/>
            <person name="Chetverikov P.E."/>
        </authorList>
    </citation>
    <scope>NUCLEOTIDE SEQUENCE [LARGE SCALE GENOMIC DNA]</scope>
    <source>
        <strain evidence="4">BMOC 18-1129-001#AD2665</strain>
        <tissue evidence="4">Entire mites</tissue>
    </source>
</reference>
<dbReference type="SUPFAM" id="SSF103481">
    <property type="entry name" value="Multidrug resistance efflux transporter EmrE"/>
    <property type="match status" value="1"/>
</dbReference>
<keyword evidence="2" id="KW-0812">Transmembrane</keyword>
<feature type="region of interest" description="Disordered" evidence="1">
    <location>
        <begin position="1035"/>
        <end position="1058"/>
    </location>
</feature>
<dbReference type="InterPro" id="IPR002716">
    <property type="entry name" value="PIN_dom"/>
</dbReference>
<name>A0ABQ7SAD3_9ACAR</name>
<feature type="transmembrane region" description="Helical" evidence="2">
    <location>
        <begin position="564"/>
        <end position="585"/>
    </location>
</feature>
<feature type="transmembrane region" description="Helical" evidence="2">
    <location>
        <begin position="355"/>
        <end position="373"/>
    </location>
</feature>
<evidence type="ECO:0000259" key="3">
    <source>
        <dbReference type="Pfam" id="PF13638"/>
    </source>
</evidence>
<dbReference type="PANTHER" id="PTHR19346:SF4">
    <property type="entry name" value="SUGAR PHOSPHATE TRANSPORTER DOMAIN-CONTAINING PROTEIN"/>
    <property type="match status" value="1"/>
</dbReference>
<evidence type="ECO:0000256" key="2">
    <source>
        <dbReference type="SAM" id="Phobius"/>
    </source>
</evidence>
<gene>
    <name evidence="4" type="primary">Slc35f4</name>
    <name evidence="4" type="ORF">GZH46_01126</name>
</gene>
<feature type="transmembrane region" description="Helical" evidence="2">
    <location>
        <begin position="414"/>
        <end position="433"/>
    </location>
</feature>
<feature type="compositionally biased region" description="Low complexity" evidence="1">
    <location>
        <begin position="248"/>
        <end position="267"/>
    </location>
</feature>
<dbReference type="EMBL" id="JAIFTH010000170">
    <property type="protein sequence ID" value="KAG9510336.1"/>
    <property type="molecule type" value="Genomic_DNA"/>
</dbReference>
<feature type="domain" description="PIN" evidence="3">
    <location>
        <begin position="749"/>
        <end position="921"/>
    </location>
</feature>
<evidence type="ECO:0000313" key="4">
    <source>
        <dbReference type="EMBL" id="KAG9510336.1"/>
    </source>
</evidence>